<evidence type="ECO:0000256" key="1">
    <source>
        <dbReference type="SAM" id="Phobius"/>
    </source>
</evidence>
<feature type="transmembrane region" description="Helical" evidence="1">
    <location>
        <begin position="6"/>
        <end position="26"/>
    </location>
</feature>
<dbReference type="Proteomes" id="UP001519272">
    <property type="component" value="Unassembled WGS sequence"/>
</dbReference>
<dbReference type="InterPro" id="IPR026841">
    <property type="entry name" value="Aur1/Ipt1"/>
</dbReference>
<evidence type="ECO:0000313" key="3">
    <source>
        <dbReference type="EMBL" id="MBP1904904.1"/>
    </source>
</evidence>
<keyword evidence="1" id="KW-0812">Transmembrane</keyword>
<keyword evidence="1" id="KW-0472">Membrane</keyword>
<dbReference type="Gene3D" id="1.20.144.10">
    <property type="entry name" value="Phosphatidic acid phosphatase type 2/haloperoxidase"/>
    <property type="match status" value="1"/>
</dbReference>
<name>A0ABS4FR67_9BACL</name>
<feature type="transmembrane region" description="Helical" evidence="1">
    <location>
        <begin position="131"/>
        <end position="153"/>
    </location>
</feature>
<keyword evidence="4" id="KW-1185">Reference proteome</keyword>
<evidence type="ECO:0000259" key="2">
    <source>
        <dbReference type="Pfam" id="PF14378"/>
    </source>
</evidence>
<dbReference type="CDD" id="cd03386">
    <property type="entry name" value="PAP2_Aur1_like"/>
    <property type="match status" value="1"/>
</dbReference>
<evidence type="ECO:0000313" key="4">
    <source>
        <dbReference type="Proteomes" id="UP001519272"/>
    </source>
</evidence>
<protein>
    <submittedName>
        <fullName evidence="3">Membrane-associated phospholipid phosphatase</fullName>
    </submittedName>
</protein>
<proteinExistence type="predicted"/>
<comment type="caution">
    <text evidence="3">The sequence shown here is derived from an EMBL/GenBank/DDBJ whole genome shotgun (WGS) entry which is preliminary data.</text>
</comment>
<dbReference type="Pfam" id="PF14378">
    <property type="entry name" value="PAP2_3"/>
    <property type="match status" value="1"/>
</dbReference>
<sequence>MVIFQSMPMISMVTTFVTLILIWISTLKNPFKAFWALGKQFIASRKFLILVLAMIGVLLINSWELQWEEAMNYSADFTPLIYNLEGHFIQNFQQLFHSQWLNIVCAIFYVIVFQGLIIASLAVYASDNNKISMYATCCTVMINYMVAIPFYLFVPVHEVWSYAPSGSIFYMLEVFPKFNEVYRQFSGIDNCFPSLHTSISVSMAILGFRSGNKIWKIVTMVSAAIIVFSTLYFAIHWVSDMLAGLVLASVATTLGTKWATRIHRGKAISHSLSQ</sequence>
<feature type="transmembrane region" description="Helical" evidence="1">
    <location>
        <begin position="214"/>
        <end position="235"/>
    </location>
</feature>
<dbReference type="SUPFAM" id="SSF48317">
    <property type="entry name" value="Acid phosphatase/Vanadium-dependent haloperoxidase"/>
    <property type="match status" value="1"/>
</dbReference>
<accession>A0ABS4FR67</accession>
<feature type="domain" description="Inositolphosphotransferase Aur1/Ipt1" evidence="2">
    <location>
        <begin position="91"/>
        <end position="253"/>
    </location>
</feature>
<feature type="transmembrane region" description="Helical" evidence="1">
    <location>
        <begin position="100"/>
        <end position="124"/>
    </location>
</feature>
<dbReference type="RefSeq" id="WP_210088569.1">
    <property type="nucleotide sequence ID" value="NZ_JAGGKG010000005.1"/>
</dbReference>
<feature type="transmembrane region" description="Helical" evidence="1">
    <location>
        <begin position="47"/>
        <end position="63"/>
    </location>
</feature>
<dbReference type="EMBL" id="JAGGKG010000005">
    <property type="protein sequence ID" value="MBP1904904.1"/>
    <property type="molecule type" value="Genomic_DNA"/>
</dbReference>
<gene>
    <name evidence="3" type="ORF">J2Z32_001528</name>
</gene>
<dbReference type="InterPro" id="IPR036938">
    <property type="entry name" value="PAP2/HPO_sf"/>
</dbReference>
<reference evidence="3 4" key="1">
    <citation type="submission" date="2021-03" db="EMBL/GenBank/DDBJ databases">
        <title>Genomic Encyclopedia of Type Strains, Phase IV (KMG-IV): sequencing the most valuable type-strain genomes for metagenomic binning, comparative biology and taxonomic classification.</title>
        <authorList>
            <person name="Goeker M."/>
        </authorList>
    </citation>
    <scope>NUCLEOTIDE SEQUENCE [LARGE SCALE GENOMIC DNA]</scope>
    <source>
        <strain evidence="3 4">DSM 14349</strain>
    </source>
</reference>
<keyword evidence="1" id="KW-1133">Transmembrane helix</keyword>
<organism evidence="3 4">
    <name type="scientific">Paenibacillus turicensis</name>
    <dbReference type="NCBI Taxonomy" id="160487"/>
    <lineage>
        <taxon>Bacteria</taxon>
        <taxon>Bacillati</taxon>
        <taxon>Bacillota</taxon>
        <taxon>Bacilli</taxon>
        <taxon>Bacillales</taxon>
        <taxon>Paenibacillaceae</taxon>
        <taxon>Paenibacillus</taxon>
    </lineage>
</organism>